<dbReference type="CDD" id="cd00840">
    <property type="entry name" value="MPP_Mre11_N"/>
    <property type="match status" value="1"/>
</dbReference>
<keyword evidence="22 30" id="KW-0234">DNA repair</keyword>
<keyword evidence="14" id="KW-0479">Metal-binding</keyword>
<sequence>MAAGDHRGHRDHEFRARGADVEAYRRKDYYRDRLRDGGRDSDRGREARGRVSIRQRDIRDRGGANGSYRSPLSSNSSGGSGRSRKINHLSGRDVDRETGELSSGSGSDDAEAPVSKIRENDSRNQENGDYSVSTGKRKFSPIIWDRAGNKQPTVNATSSGKSNKLEHVDLPPPPPLPQGFVPPQSIEVVRPAVGHALPLDVALFVVPPQEQLANNEQKGWSLHEYEEELAPARSISFSRWADGNSALDDEEDELMKDDLTLKKRKITPLSDSVVKQLQKKTPTPELGEVIVRENSRGYPSMLSDSEGENGNDDLGIYFDRNDHMNVDSNASNADTGDQSSDTDSETDVDRAKTQVPSQPPQRCMNMLQGCRSVDEFERLNKIDEGTYGVVYRAKDKKTGEIVALKKVKMEKEREGFPLTSLREINILLSFHHPSIVDVKEVVVGSSLDSIFMVMEYMEHDLKGLMETMKQPFSQSEVKCLMLQLFSGVKYLHDNWVLHRDLKTSNLLLNNHGELKICDFGLSRQYGSPLKPYTHLVVTLWYRAPELLLGAKEYSTAIDMWSLGCIMAELLAKEPLFSGKTEFDQLDKIFKTLGTPNEKIWPGFAKLPGVKVNFVKQPYNRLREKFPPTSFSGCPTLSEAGFDLLNKLLTYDPEKRITAEAAVNHRWFCEVPLPKSKEFMPTYPAQHAQDRRLRRSTYRLSAPAPLIVWKVIKDFIFLLGTKQYLLRSTFFYFSSTNDTVHPSRVDWSVRWDMLLPVSKEVIDNFPVRRELHFYKSFSGNQDKFSSLSAFSELSVLTTMEVGKYFVTGTTTVRQGLTKSMKGSDCITQSTVDHIHLLQFHYVLQSGTSDISYLYIVLWSPPSVSFIRPRSIVPSTPACWLSRSSPSSCSETGGAAAPRLGSEESQGFLHTRDLKMDDKSNMLRVLVATDCHLGYLEKDEIRRFDSFQAFEEICSIAEQNKVDFILLGGDLFHENKPSRSTLVKTIEILRRYCLNDRPVQFQVVSDQTVNFQNVFGHVNYEDPHFNVGLPVFTIHGNHDDPAGVDNLSAIDILSASNLVNYFGKMVLGGSGVGQITLYPILIRKGTTSVALYGLGNIRDERLNRMFQTPHAVQWIRPGHHEGCPVSNWFNILVLHQNRIKTNPKNAINEHFLPRFLDFVVWGHEHECLVDPQEVPGMGFHITQPGSSVATSLIDGEAKPKHVLLLEIKGSQYRPTKIPLKSVRPFEYAEVVLKDEADIDPNDQASVLEHLDKVVRNLIDKSSKKAVSRSQLKLPLVRIKVDYSGFSTINPQRFGQKYVGKVANPQDILIFSKAAKKRQSADEKIDESEKLRPEELNQQNIEALVAESNLKMEILPVNDLDIALHDFVSKDDKMAFYSCLQNNLEETRNKLVAEADNLKIEEENLIVKVGECMQERVKERSLRSKENVGTATGSQNIRGTRNENATGPTFSDEEDTRQMLSISKSAQRRGGASRRGRGRGRGSSNLKQMTLDGGTMRTRHSERSTSGSTSVATRSIVDEGIDSPSSEERERDEINDLVENSEPEEISKDKGRKRGAPRGRGRGSTSSAKRGRKSDFTSIQSMLMNNDGDDDDEDDISTRLKKVQPQVTRNYGAIRKR</sequence>
<evidence type="ECO:0000256" key="1">
    <source>
        <dbReference type="ARBA" id="ARBA00001936"/>
    </source>
</evidence>
<dbReference type="PROSITE" id="PS50011">
    <property type="entry name" value="PROTEIN_KINASE_DOM"/>
    <property type="match status" value="1"/>
</dbReference>
<evidence type="ECO:0000256" key="3">
    <source>
        <dbReference type="ARBA" id="ARBA00004286"/>
    </source>
</evidence>
<comment type="cofactor">
    <cofactor evidence="1">
        <name>Mn(2+)</name>
        <dbReference type="ChEBI" id="CHEBI:29035"/>
    </cofactor>
</comment>
<evidence type="ECO:0000256" key="5">
    <source>
        <dbReference type="ARBA" id="ARBA00009028"/>
    </source>
</evidence>
<dbReference type="GO" id="GO:0008353">
    <property type="term" value="F:RNA polymerase II CTD heptapeptide repeat kinase activity"/>
    <property type="evidence" value="ECO:0007669"/>
    <property type="project" value="UniProtKB-EC"/>
</dbReference>
<feature type="compositionally biased region" description="Polar residues" evidence="32">
    <location>
        <begin position="1501"/>
        <end position="1510"/>
    </location>
</feature>
<dbReference type="GO" id="GO:0042138">
    <property type="term" value="P:meiotic DNA double-strand break formation"/>
    <property type="evidence" value="ECO:0007669"/>
    <property type="project" value="TreeGrafter"/>
</dbReference>
<dbReference type="EMBL" id="JAQQAF010000008">
    <property type="protein sequence ID" value="KAJ8466640.1"/>
    <property type="molecule type" value="Genomic_DNA"/>
</dbReference>
<keyword evidence="21" id="KW-0067">ATP-binding</keyword>
<feature type="compositionally biased region" description="Basic and acidic residues" evidence="32">
    <location>
        <begin position="90"/>
        <end position="99"/>
    </location>
</feature>
<evidence type="ECO:0000256" key="26">
    <source>
        <dbReference type="ARBA" id="ARBA00047811"/>
    </source>
</evidence>
<dbReference type="Pfam" id="PF00069">
    <property type="entry name" value="Pkinase"/>
    <property type="match status" value="1"/>
</dbReference>
<comment type="subunit">
    <text evidence="29">Component of the MRN complex composed of two heterodimers RAD50/MRE11 associated with a single NBS1.</text>
</comment>
<dbReference type="InterPro" id="IPR000719">
    <property type="entry name" value="Prot_kinase_dom"/>
</dbReference>
<dbReference type="GO" id="GO:0004693">
    <property type="term" value="F:cyclin-dependent protein serine/threonine kinase activity"/>
    <property type="evidence" value="ECO:0007669"/>
    <property type="project" value="UniProtKB-EC"/>
</dbReference>
<feature type="compositionally biased region" description="Polar residues" evidence="32">
    <location>
        <begin position="150"/>
        <end position="162"/>
    </location>
</feature>
<evidence type="ECO:0000256" key="18">
    <source>
        <dbReference type="ARBA" id="ARBA00022777"/>
    </source>
</evidence>
<dbReference type="GO" id="GO:0030145">
    <property type="term" value="F:manganese ion binding"/>
    <property type="evidence" value="ECO:0007669"/>
    <property type="project" value="InterPro"/>
</dbReference>
<organism evidence="34 35">
    <name type="scientific">Ensete ventricosum</name>
    <name type="common">Abyssinian banana</name>
    <name type="synonym">Musa ensete</name>
    <dbReference type="NCBI Taxonomy" id="4639"/>
    <lineage>
        <taxon>Eukaryota</taxon>
        <taxon>Viridiplantae</taxon>
        <taxon>Streptophyta</taxon>
        <taxon>Embryophyta</taxon>
        <taxon>Tracheophyta</taxon>
        <taxon>Spermatophyta</taxon>
        <taxon>Magnoliopsida</taxon>
        <taxon>Liliopsida</taxon>
        <taxon>Zingiberales</taxon>
        <taxon>Musaceae</taxon>
        <taxon>Ensete</taxon>
    </lineage>
</organism>
<dbReference type="SMART" id="SM00220">
    <property type="entry name" value="S_TKc"/>
    <property type="match status" value="1"/>
</dbReference>
<dbReference type="InterPro" id="IPR011009">
    <property type="entry name" value="Kinase-like_dom_sf"/>
</dbReference>
<dbReference type="GO" id="GO:0007095">
    <property type="term" value="P:mitotic G2 DNA damage checkpoint signaling"/>
    <property type="evidence" value="ECO:0007669"/>
    <property type="project" value="TreeGrafter"/>
</dbReference>
<dbReference type="GO" id="GO:0030870">
    <property type="term" value="C:Mre11 complex"/>
    <property type="evidence" value="ECO:0007669"/>
    <property type="project" value="InterPro"/>
</dbReference>
<evidence type="ECO:0000256" key="11">
    <source>
        <dbReference type="ARBA" id="ARBA00022553"/>
    </source>
</evidence>
<dbReference type="Gene3D" id="3.60.21.10">
    <property type="match status" value="1"/>
</dbReference>
<evidence type="ECO:0000256" key="22">
    <source>
        <dbReference type="ARBA" id="ARBA00023204"/>
    </source>
</evidence>
<feature type="coiled-coil region" evidence="31">
    <location>
        <begin position="1374"/>
        <end position="1405"/>
    </location>
</feature>
<keyword evidence="11" id="KW-0597">Phosphoprotein</keyword>
<dbReference type="EC" id="2.7.11.23" evidence="6"/>
<keyword evidence="17 30" id="KW-0227">DNA damage</keyword>
<feature type="compositionally biased region" description="Basic residues" evidence="32">
    <location>
        <begin position="1468"/>
        <end position="1477"/>
    </location>
</feature>
<evidence type="ECO:0000256" key="2">
    <source>
        <dbReference type="ARBA" id="ARBA00004123"/>
    </source>
</evidence>
<evidence type="ECO:0000256" key="15">
    <source>
        <dbReference type="ARBA" id="ARBA00022741"/>
    </source>
</evidence>
<evidence type="ECO:0000256" key="24">
    <source>
        <dbReference type="ARBA" id="ARBA00023242"/>
    </source>
</evidence>
<dbReference type="SUPFAM" id="SSF56300">
    <property type="entry name" value="Metallo-dependent phosphatases"/>
    <property type="match status" value="1"/>
</dbReference>
<dbReference type="NCBIfam" id="TIGR00583">
    <property type="entry name" value="mre11"/>
    <property type="match status" value="1"/>
</dbReference>
<keyword evidence="13 30" id="KW-0540">Nuclease</keyword>
<feature type="compositionally biased region" description="Polar residues" evidence="32">
    <location>
        <begin position="326"/>
        <end position="339"/>
    </location>
</feature>
<keyword evidence="9" id="KW-0158">Chromosome</keyword>
<evidence type="ECO:0000256" key="23">
    <source>
        <dbReference type="ARBA" id="ARBA00023211"/>
    </source>
</evidence>
<proteinExistence type="inferred from homology"/>
<feature type="region of interest" description="Disordered" evidence="32">
    <location>
        <begin position="1415"/>
        <end position="1614"/>
    </location>
</feature>
<feature type="compositionally biased region" description="Acidic residues" evidence="32">
    <location>
        <begin position="1532"/>
        <end position="1541"/>
    </location>
</feature>
<evidence type="ECO:0000256" key="17">
    <source>
        <dbReference type="ARBA" id="ARBA00022763"/>
    </source>
</evidence>
<keyword evidence="25 30" id="KW-0469">Meiosis</keyword>
<feature type="region of interest" description="Disordered" evidence="32">
    <location>
        <begin position="1"/>
        <end position="181"/>
    </location>
</feature>
<feature type="compositionally biased region" description="Low complexity" evidence="32">
    <location>
        <begin position="66"/>
        <end position="77"/>
    </location>
</feature>
<dbReference type="SMART" id="SM01347">
    <property type="entry name" value="Mre11_DNA_bind"/>
    <property type="match status" value="1"/>
</dbReference>
<dbReference type="Pfam" id="PF04152">
    <property type="entry name" value="Mre11_DNA_bind"/>
    <property type="match status" value="1"/>
</dbReference>
<dbReference type="Pfam" id="PF00149">
    <property type="entry name" value="Metallophos"/>
    <property type="match status" value="1"/>
</dbReference>
<feature type="compositionally biased region" description="Basic and acidic residues" evidence="32">
    <location>
        <begin position="1"/>
        <end position="62"/>
    </location>
</feature>
<dbReference type="FunFam" id="3.30.200.20:FF:000172">
    <property type="entry name" value="cyclin-dependent kinase G-2 isoform X1"/>
    <property type="match status" value="1"/>
</dbReference>
<evidence type="ECO:0000256" key="25">
    <source>
        <dbReference type="ARBA" id="ARBA00023254"/>
    </source>
</evidence>
<keyword evidence="24 30" id="KW-0539">Nucleus</keyword>
<dbReference type="SUPFAM" id="SSF56112">
    <property type="entry name" value="Protein kinase-like (PK-like)"/>
    <property type="match status" value="1"/>
</dbReference>
<feature type="compositionally biased region" description="Polar residues" evidence="32">
    <location>
        <begin position="1424"/>
        <end position="1446"/>
    </location>
</feature>
<dbReference type="Proteomes" id="UP001222027">
    <property type="component" value="Unassembled WGS sequence"/>
</dbReference>
<dbReference type="InterPro" id="IPR029052">
    <property type="entry name" value="Metallo-depent_PP-like"/>
</dbReference>
<comment type="caution">
    <text evidence="34">The sequence shown here is derived from an EMBL/GenBank/DDBJ whole genome shotgun (WGS) entry which is preliminary data.</text>
</comment>
<dbReference type="PANTHER" id="PTHR10139:SF1">
    <property type="entry name" value="DOUBLE-STRAND BREAK REPAIR PROTEIN MRE11"/>
    <property type="match status" value="1"/>
</dbReference>
<name>A0AAV8QCL2_ENSVE</name>
<dbReference type="GO" id="GO:0035861">
    <property type="term" value="C:site of double-strand break"/>
    <property type="evidence" value="ECO:0007669"/>
    <property type="project" value="TreeGrafter"/>
</dbReference>
<evidence type="ECO:0000256" key="20">
    <source>
        <dbReference type="ARBA" id="ARBA00022839"/>
    </source>
</evidence>
<comment type="subcellular location">
    <subcellularLocation>
        <location evidence="3">Chromosome</location>
    </subcellularLocation>
    <subcellularLocation>
        <location evidence="2">Nucleus</location>
    </subcellularLocation>
</comment>
<keyword evidence="31" id="KW-0175">Coiled coil</keyword>
<dbReference type="InterPro" id="IPR038487">
    <property type="entry name" value="Mre11_capping_dom"/>
</dbReference>
<keyword evidence="18" id="KW-0418">Kinase</keyword>
<dbReference type="InterPro" id="IPR041796">
    <property type="entry name" value="Mre11_N"/>
</dbReference>
<comment type="similarity">
    <text evidence="4">Belongs to the protein kinase superfamily. CMGC Ser/Thr protein kinase family. CDC2/CDKX subfamily.</text>
</comment>
<evidence type="ECO:0000256" key="30">
    <source>
        <dbReference type="RuleBase" id="RU003447"/>
    </source>
</evidence>
<comment type="catalytic activity">
    <reaction evidence="26">
        <text>L-threonyl-[protein] + ATP = O-phospho-L-threonyl-[protein] + ADP + H(+)</text>
        <dbReference type="Rhea" id="RHEA:46608"/>
        <dbReference type="Rhea" id="RHEA-COMP:11060"/>
        <dbReference type="Rhea" id="RHEA-COMP:11605"/>
        <dbReference type="ChEBI" id="CHEBI:15378"/>
        <dbReference type="ChEBI" id="CHEBI:30013"/>
        <dbReference type="ChEBI" id="CHEBI:30616"/>
        <dbReference type="ChEBI" id="CHEBI:61977"/>
        <dbReference type="ChEBI" id="CHEBI:456216"/>
        <dbReference type="EC" id="2.7.11.22"/>
    </reaction>
</comment>
<keyword evidence="12" id="KW-0808">Transferase</keyword>
<feature type="compositionally biased region" description="Basic and acidic residues" evidence="32">
    <location>
        <begin position="116"/>
        <end position="126"/>
    </location>
</feature>
<evidence type="ECO:0000256" key="28">
    <source>
        <dbReference type="ARBA" id="ARBA00049280"/>
    </source>
</evidence>
<evidence type="ECO:0000256" key="29">
    <source>
        <dbReference type="ARBA" id="ARBA00063862"/>
    </source>
</evidence>
<dbReference type="PROSITE" id="PS00108">
    <property type="entry name" value="PROTEIN_KINASE_ST"/>
    <property type="match status" value="1"/>
</dbReference>
<dbReference type="EC" id="2.7.11.22" evidence="7"/>
<evidence type="ECO:0000256" key="19">
    <source>
        <dbReference type="ARBA" id="ARBA00022801"/>
    </source>
</evidence>
<dbReference type="Gene3D" id="3.30.110.110">
    <property type="entry name" value="Mre11, capping domain"/>
    <property type="match status" value="1"/>
</dbReference>
<evidence type="ECO:0000313" key="34">
    <source>
        <dbReference type="EMBL" id="KAJ8466640.1"/>
    </source>
</evidence>
<evidence type="ECO:0000256" key="16">
    <source>
        <dbReference type="ARBA" id="ARBA00022759"/>
    </source>
</evidence>
<dbReference type="InterPro" id="IPR003701">
    <property type="entry name" value="Mre11"/>
</dbReference>
<evidence type="ECO:0000256" key="13">
    <source>
        <dbReference type="ARBA" id="ARBA00022722"/>
    </source>
</evidence>
<evidence type="ECO:0000256" key="10">
    <source>
        <dbReference type="ARBA" id="ARBA00022527"/>
    </source>
</evidence>
<protein>
    <recommendedName>
        <fullName evidence="8">Double-strand break repair protein MRE11</fullName>
        <ecNumber evidence="7">2.7.11.22</ecNumber>
        <ecNumber evidence="6">2.7.11.23</ecNumber>
    </recommendedName>
</protein>
<dbReference type="FunFam" id="1.10.510.10:FF:000211">
    <property type="entry name" value="Cyclin-dependent kinase G-2"/>
    <property type="match status" value="1"/>
</dbReference>
<dbReference type="GO" id="GO:0000724">
    <property type="term" value="P:double-strand break repair via homologous recombination"/>
    <property type="evidence" value="ECO:0007669"/>
    <property type="project" value="TreeGrafter"/>
</dbReference>
<dbReference type="InterPro" id="IPR045267">
    <property type="entry name" value="CDK11/PITSLRE_STKc"/>
</dbReference>
<keyword evidence="23 30" id="KW-0464">Manganese</keyword>
<evidence type="ECO:0000256" key="31">
    <source>
        <dbReference type="SAM" id="Coils"/>
    </source>
</evidence>
<gene>
    <name evidence="34" type="ORF">OPV22_029192</name>
</gene>
<feature type="domain" description="Protein kinase" evidence="33">
    <location>
        <begin position="376"/>
        <end position="667"/>
    </location>
</feature>
<feature type="compositionally biased region" description="Basic residues" evidence="32">
    <location>
        <begin position="1547"/>
        <end position="1558"/>
    </location>
</feature>
<keyword evidence="35" id="KW-1185">Reference proteome</keyword>
<reference evidence="34 35" key="1">
    <citation type="submission" date="2022-12" db="EMBL/GenBank/DDBJ databases">
        <title>Chromosome-scale assembly of the Ensete ventricosum genome.</title>
        <authorList>
            <person name="Dussert Y."/>
            <person name="Stocks J."/>
            <person name="Wendawek A."/>
            <person name="Woldeyes F."/>
            <person name="Nichols R.A."/>
            <person name="Borrell J.S."/>
        </authorList>
    </citation>
    <scope>NUCLEOTIDE SEQUENCE [LARGE SCALE GENOMIC DNA]</scope>
    <source>
        <strain evidence="35">cv. Maze</strain>
        <tissue evidence="34">Seeds</tissue>
    </source>
</reference>
<dbReference type="FunFam" id="3.60.21.10:FF:000019">
    <property type="entry name" value="Double-strand break repair protein"/>
    <property type="match status" value="1"/>
</dbReference>
<comment type="catalytic activity">
    <reaction evidence="27">
        <text>L-seryl-[protein] + ATP = O-phospho-L-seryl-[protein] + ADP + H(+)</text>
        <dbReference type="Rhea" id="RHEA:17989"/>
        <dbReference type="Rhea" id="RHEA-COMP:9863"/>
        <dbReference type="Rhea" id="RHEA-COMP:11604"/>
        <dbReference type="ChEBI" id="CHEBI:15378"/>
        <dbReference type="ChEBI" id="CHEBI:29999"/>
        <dbReference type="ChEBI" id="CHEBI:30616"/>
        <dbReference type="ChEBI" id="CHEBI:83421"/>
        <dbReference type="ChEBI" id="CHEBI:456216"/>
        <dbReference type="EC" id="2.7.11.22"/>
    </reaction>
</comment>
<dbReference type="Gene3D" id="1.10.510.10">
    <property type="entry name" value="Transferase(Phosphotransferase) domain 1"/>
    <property type="match status" value="1"/>
</dbReference>
<comment type="similarity">
    <text evidence="5 30">Belongs to the MRE11/RAD32 family.</text>
</comment>
<evidence type="ECO:0000256" key="4">
    <source>
        <dbReference type="ARBA" id="ARBA00006485"/>
    </source>
</evidence>
<evidence type="ECO:0000256" key="14">
    <source>
        <dbReference type="ARBA" id="ARBA00022723"/>
    </source>
</evidence>
<dbReference type="GO" id="GO:0008296">
    <property type="term" value="F:3'-5'-DNA exonuclease activity"/>
    <property type="evidence" value="ECO:0007669"/>
    <property type="project" value="InterPro"/>
</dbReference>
<dbReference type="GO" id="GO:0000014">
    <property type="term" value="F:single-stranded DNA endodeoxyribonuclease activity"/>
    <property type="evidence" value="ECO:0007669"/>
    <property type="project" value="TreeGrafter"/>
</dbReference>
<dbReference type="InterPro" id="IPR004843">
    <property type="entry name" value="Calcineurin-like_PHP"/>
</dbReference>
<accession>A0AAV8QCL2</accession>
<dbReference type="GO" id="GO:0006303">
    <property type="term" value="P:double-strand break repair via nonhomologous end joining"/>
    <property type="evidence" value="ECO:0007669"/>
    <property type="project" value="TreeGrafter"/>
</dbReference>
<evidence type="ECO:0000256" key="12">
    <source>
        <dbReference type="ARBA" id="ARBA00022679"/>
    </source>
</evidence>
<dbReference type="InterPro" id="IPR008271">
    <property type="entry name" value="Ser/Thr_kinase_AS"/>
</dbReference>
<dbReference type="PANTHER" id="PTHR10139">
    <property type="entry name" value="DOUBLE-STRAND BREAK REPAIR PROTEIN MRE11"/>
    <property type="match status" value="1"/>
</dbReference>
<evidence type="ECO:0000256" key="6">
    <source>
        <dbReference type="ARBA" id="ARBA00012409"/>
    </source>
</evidence>
<evidence type="ECO:0000256" key="8">
    <source>
        <dbReference type="ARBA" id="ARBA00017089"/>
    </source>
</evidence>
<keyword evidence="19 30" id="KW-0378">Hydrolase</keyword>
<evidence type="ECO:0000256" key="27">
    <source>
        <dbReference type="ARBA" id="ARBA00048367"/>
    </source>
</evidence>
<dbReference type="Gene3D" id="3.30.200.20">
    <property type="entry name" value="Phosphorylase Kinase, domain 1"/>
    <property type="match status" value="1"/>
</dbReference>
<dbReference type="InterPro" id="IPR007281">
    <property type="entry name" value="Mre11_DNA-bd"/>
</dbReference>
<keyword evidence="10" id="KW-0723">Serine/threonine-protein kinase</keyword>
<evidence type="ECO:0000256" key="7">
    <source>
        <dbReference type="ARBA" id="ARBA00012425"/>
    </source>
</evidence>
<comment type="catalytic activity">
    <reaction evidence="28">
        <text>[DNA-directed RNA polymerase] + ATP = phospho-[DNA-directed RNA polymerase] + ADP + H(+)</text>
        <dbReference type="Rhea" id="RHEA:10216"/>
        <dbReference type="Rhea" id="RHEA-COMP:11321"/>
        <dbReference type="Rhea" id="RHEA-COMP:11322"/>
        <dbReference type="ChEBI" id="CHEBI:15378"/>
        <dbReference type="ChEBI" id="CHEBI:30616"/>
        <dbReference type="ChEBI" id="CHEBI:43176"/>
        <dbReference type="ChEBI" id="CHEBI:68546"/>
        <dbReference type="ChEBI" id="CHEBI:456216"/>
        <dbReference type="EC" id="2.7.11.23"/>
    </reaction>
</comment>
<dbReference type="GO" id="GO:0000723">
    <property type="term" value="P:telomere maintenance"/>
    <property type="evidence" value="ECO:0007669"/>
    <property type="project" value="TreeGrafter"/>
</dbReference>
<dbReference type="GO" id="GO:0097552">
    <property type="term" value="P:mitochondrial double-strand break repair via homologous recombination"/>
    <property type="evidence" value="ECO:0007669"/>
    <property type="project" value="TreeGrafter"/>
</dbReference>
<evidence type="ECO:0000313" key="35">
    <source>
        <dbReference type="Proteomes" id="UP001222027"/>
    </source>
</evidence>
<dbReference type="GO" id="GO:0005524">
    <property type="term" value="F:ATP binding"/>
    <property type="evidence" value="ECO:0007669"/>
    <property type="project" value="UniProtKB-KW"/>
</dbReference>
<keyword evidence="15" id="KW-0547">Nucleotide-binding</keyword>
<evidence type="ECO:0000256" key="9">
    <source>
        <dbReference type="ARBA" id="ARBA00022454"/>
    </source>
</evidence>
<feature type="region of interest" description="Disordered" evidence="32">
    <location>
        <begin position="294"/>
        <end position="360"/>
    </location>
</feature>
<dbReference type="CDD" id="cd07843">
    <property type="entry name" value="STKc_CDC2L1"/>
    <property type="match status" value="1"/>
</dbReference>
<keyword evidence="20 30" id="KW-0269">Exonuclease</keyword>
<keyword evidence="16 30" id="KW-0255">Endonuclease</keyword>
<evidence type="ECO:0000256" key="21">
    <source>
        <dbReference type="ARBA" id="ARBA00022840"/>
    </source>
</evidence>
<evidence type="ECO:0000259" key="33">
    <source>
        <dbReference type="PROSITE" id="PS50011"/>
    </source>
</evidence>
<dbReference type="FunFam" id="3.30.110.110:FF:000002">
    <property type="entry name" value="Double-strand break repair protein"/>
    <property type="match status" value="1"/>
</dbReference>
<evidence type="ECO:0000256" key="32">
    <source>
        <dbReference type="SAM" id="MobiDB-lite"/>
    </source>
</evidence>